<dbReference type="EMBL" id="QNBD01000072">
    <property type="protein sequence ID" value="RKX71879.1"/>
    <property type="molecule type" value="Genomic_DNA"/>
</dbReference>
<accession>A0A660SM77</accession>
<comment type="caution">
    <text evidence="2">The sequence shown here is derived from an EMBL/GenBank/DDBJ whole genome shotgun (WGS) entry which is preliminary data.</text>
</comment>
<proteinExistence type="predicted"/>
<gene>
    <name evidence="2" type="ORF">DRP43_02070</name>
</gene>
<reference evidence="2 3" key="1">
    <citation type="submission" date="2018-06" db="EMBL/GenBank/DDBJ databases">
        <title>Extensive metabolic versatility and redundancy in microbially diverse, dynamic hydrothermal sediments.</title>
        <authorList>
            <person name="Dombrowski N."/>
            <person name="Teske A."/>
            <person name="Baker B.J."/>
        </authorList>
    </citation>
    <scope>NUCLEOTIDE SEQUENCE [LARGE SCALE GENOMIC DNA]</scope>
    <source>
        <strain evidence="2">B10_G13</strain>
    </source>
</reference>
<dbReference type="InterPro" id="IPR042103">
    <property type="entry name" value="SerRS_1_N_sf"/>
</dbReference>
<organism evidence="2 3">
    <name type="scientific">candidate division TA06 bacterium</name>
    <dbReference type="NCBI Taxonomy" id="2250710"/>
    <lineage>
        <taxon>Bacteria</taxon>
        <taxon>Bacteria division TA06</taxon>
    </lineage>
</organism>
<dbReference type="AlphaFoldDB" id="A0A660SM77"/>
<dbReference type="Gene3D" id="1.10.287.40">
    <property type="entry name" value="Serine-tRNA synthetase, tRNA binding domain"/>
    <property type="match status" value="1"/>
</dbReference>
<dbReference type="InterPro" id="IPR010978">
    <property type="entry name" value="tRNA-bd_arm"/>
</dbReference>
<dbReference type="GO" id="GO:0000166">
    <property type="term" value="F:nucleotide binding"/>
    <property type="evidence" value="ECO:0007669"/>
    <property type="project" value="InterPro"/>
</dbReference>
<feature type="domain" description="Serine-tRNA synthetase type1 N-terminal" evidence="1">
    <location>
        <begin position="1"/>
        <end position="74"/>
    </location>
</feature>
<evidence type="ECO:0000313" key="3">
    <source>
        <dbReference type="Proteomes" id="UP000271125"/>
    </source>
</evidence>
<sequence length="77" mass="8935">MLDIKFIKDNCNIVKEAVKNKKENINIDKLIELDDKRIQLSKDVDNMRSEKNILSRSIKGLSKDSNEFLKNIKESKG</sequence>
<name>A0A660SM77_UNCT6</name>
<dbReference type="GO" id="GO:0016874">
    <property type="term" value="F:ligase activity"/>
    <property type="evidence" value="ECO:0007669"/>
    <property type="project" value="UniProtKB-KW"/>
</dbReference>
<protein>
    <submittedName>
        <fullName evidence="2">Serine--tRNA ligase</fullName>
    </submittedName>
</protein>
<keyword evidence="2" id="KW-0436">Ligase</keyword>
<evidence type="ECO:0000259" key="1">
    <source>
        <dbReference type="Pfam" id="PF02403"/>
    </source>
</evidence>
<evidence type="ECO:0000313" key="2">
    <source>
        <dbReference type="EMBL" id="RKX71879.1"/>
    </source>
</evidence>
<dbReference type="InterPro" id="IPR015866">
    <property type="entry name" value="Ser-tRNA-synth_1_N"/>
</dbReference>
<dbReference type="Proteomes" id="UP000271125">
    <property type="component" value="Unassembled WGS sequence"/>
</dbReference>
<dbReference type="SUPFAM" id="SSF46589">
    <property type="entry name" value="tRNA-binding arm"/>
    <property type="match status" value="1"/>
</dbReference>
<dbReference type="Pfam" id="PF02403">
    <property type="entry name" value="Seryl_tRNA_N"/>
    <property type="match status" value="1"/>
</dbReference>
<feature type="non-terminal residue" evidence="2">
    <location>
        <position position="77"/>
    </location>
</feature>